<dbReference type="RefSeq" id="WP_189565112.1">
    <property type="nucleotide sequence ID" value="NZ_BMXF01000002.1"/>
</dbReference>
<feature type="coiled-coil region" evidence="1">
    <location>
        <begin position="36"/>
        <end position="63"/>
    </location>
</feature>
<evidence type="ECO:0000256" key="1">
    <source>
        <dbReference type="SAM" id="Coils"/>
    </source>
</evidence>
<reference evidence="2 3" key="1">
    <citation type="journal article" date="2014" name="Int. J. Syst. Evol. Microbiol.">
        <title>Complete genome sequence of Corynebacterium casei LMG S-19264T (=DSM 44701T), isolated from a smear-ripened cheese.</title>
        <authorList>
            <consortium name="US DOE Joint Genome Institute (JGI-PGF)"/>
            <person name="Walter F."/>
            <person name="Albersmeier A."/>
            <person name="Kalinowski J."/>
            <person name="Ruckert C."/>
        </authorList>
    </citation>
    <scope>NUCLEOTIDE SEQUENCE [LARGE SCALE GENOMIC DNA]</scope>
    <source>
        <strain evidence="2 3">KCTC 12866</strain>
    </source>
</reference>
<comment type="caution">
    <text evidence="2">The sequence shown here is derived from an EMBL/GenBank/DDBJ whole genome shotgun (WGS) entry which is preliminary data.</text>
</comment>
<evidence type="ECO:0000313" key="2">
    <source>
        <dbReference type="EMBL" id="GHB72574.1"/>
    </source>
</evidence>
<evidence type="ECO:0000313" key="3">
    <source>
        <dbReference type="Proteomes" id="UP000598271"/>
    </source>
</evidence>
<keyword evidence="1" id="KW-0175">Coiled coil</keyword>
<protein>
    <submittedName>
        <fullName evidence="2">Uncharacterized protein</fullName>
    </submittedName>
</protein>
<dbReference type="AlphaFoldDB" id="A0A8J3D9K9"/>
<accession>A0A8J3D9K9</accession>
<dbReference type="Proteomes" id="UP000598271">
    <property type="component" value="Unassembled WGS sequence"/>
</dbReference>
<keyword evidence="3" id="KW-1185">Reference proteome</keyword>
<gene>
    <name evidence="2" type="ORF">GCM10007390_28310</name>
</gene>
<organism evidence="2 3">
    <name type="scientific">Persicitalea jodogahamensis</name>
    <dbReference type="NCBI Taxonomy" id="402147"/>
    <lineage>
        <taxon>Bacteria</taxon>
        <taxon>Pseudomonadati</taxon>
        <taxon>Bacteroidota</taxon>
        <taxon>Cytophagia</taxon>
        <taxon>Cytophagales</taxon>
        <taxon>Spirosomataceae</taxon>
        <taxon>Persicitalea</taxon>
    </lineage>
</organism>
<dbReference type="EMBL" id="BMXF01000002">
    <property type="protein sequence ID" value="GHB72574.1"/>
    <property type="molecule type" value="Genomic_DNA"/>
</dbReference>
<proteinExistence type="predicted"/>
<name>A0A8J3D9K9_9BACT</name>
<sequence>MNLQLIKGQFQPNDAVEIITRMVDVKIRYHEGKITSESAEEDIKMRERRIKQLQKELFELRQYMEDKPGKISLNSTITIST</sequence>